<dbReference type="InterPro" id="IPR011604">
    <property type="entry name" value="PDDEXK-like_dom_sf"/>
</dbReference>
<dbReference type="Pfam" id="PF12705">
    <property type="entry name" value="PDDEXK_1"/>
    <property type="match status" value="1"/>
</dbReference>
<keyword evidence="2" id="KW-0347">Helicase</keyword>
<evidence type="ECO:0000256" key="2">
    <source>
        <dbReference type="ARBA" id="ARBA00022806"/>
    </source>
</evidence>
<reference evidence="5 6" key="1">
    <citation type="submission" date="2016-07" db="EMBL/GenBank/DDBJ databases">
        <title>High microdiversification within the ubiquitous acI lineage of Actinobacteria.</title>
        <authorList>
            <person name="Neuenschwander S.M."/>
            <person name="Salcher M."/>
            <person name="Ghai R."/>
            <person name="Pernthaler J."/>
        </authorList>
    </citation>
    <scope>NUCLEOTIDE SEQUENCE [LARGE SCALE GENOMIC DNA]</scope>
    <source>
        <strain evidence="5">MMS-IIB-91</strain>
    </source>
</reference>
<keyword evidence="6" id="KW-1185">Reference proteome</keyword>
<keyword evidence="2" id="KW-0378">Hydrolase</keyword>
<feature type="domain" description="PD-(D/E)XK endonuclease-like" evidence="4">
    <location>
        <begin position="87"/>
        <end position="227"/>
    </location>
</feature>
<evidence type="ECO:0000313" key="5">
    <source>
        <dbReference type="EMBL" id="ASY23766.1"/>
    </source>
</evidence>
<keyword evidence="1" id="KW-0227">DNA damage</keyword>
<evidence type="ECO:0000313" key="6">
    <source>
        <dbReference type="Proteomes" id="UP000217210"/>
    </source>
</evidence>
<sequence>MGAKKRVIMASSNAVGNAREFISPSDLTFSWGGCHRCLWLNYNHGLRTPGFMPLVGDLANMQEKYFENKTTADIAPVLPEGKVTDLGGWVKSSFINVNAKPTKYAIRGKYDLLIEFTDGTYGIIDCKFQAKDSDKTDLYQPQLEAYAFALENPAAGEAKKVSLMGLLVWSLLEPAGDVNKGFGLKLKHTWRPITRNPEALSTRLTDFITVVSSQMPGAKDNCDMCNYLTTRREFISEK</sequence>
<name>A0A249L451_9ACTN</name>
<dbReference type="OrthoDB" id="9792687at2"/>
<keyword evidence="3" id="KW-0234">DNA repair</keyword>
<dbReference type="InterPro" id="IPR038726">
    <property type="entry name" value="PDDEXK_AddAB-type"/>
</dbReference>
<organism evidence="5 6">
    <name type="scientific">Candidatus Nanopelagicus abundans</name>
    <dbReference type="NCBI Taxonomy" id="1884916"/>
    <lineage>
        <taxon>Bacteria</taxon>
        <taxon>Bacillati</taxon>
        <taxon>Actinomycetota</taxon>
        <taxon>Actinomycetes</taxon>
        <taxon>Candidatus Nanopelagicales</taxon>
        <taxon>Candidatus Nanopelagicaceae</taxon>
        <taxon>Candidatus Nanopelagicus</taxon>
    </lineage>
</organism>
<accession>A0A249L451</accession>
<dbReference type="Gene3D" id="3.90.320.10">
    <property type="match status" value="1"/>
</dbReference>
<dbReference type="Proteomes" id="UP000217210">
    <property type="component" value="Chromosome"/>
</dbReference>
<dbReference type="GO" id="GO:0006281">
    <property type="term" value="P:DNA repair"/>
    <property type="evidence" value="ECO:0007669"/>
    <property type="project" value="UniProtKB-KW"/>
</dbReference>
<keyword evidence="2" id="KW-0547">Nucleotide-binding</keyword>
<keyword evidence="2" id="KW-0067">ATP-binding</keyword>
<dbReference type="GO" id="GO:0004386">
    <property type="term" value="F:helicase activity"/>
    <property type="evidence" value="ECO:0007669"/>
    <property type="project" value="UniProtKB-KW"/>
</dbReference>
<gene>
    <name evidence="5" type="ORF">B1sIIB91_02375</name>
</gene>
<dbReference type="AlphaFoldDB" id="A0A249L451"/>
<evidence type="ECO:0000256" key="3">
    <source>
        <dbReference type="ARBA" id="ARBA00023204"/>
    </source>
</evidence>
<evidence type="ECO:0000256" key="1">
    <source>
        <dbReference type="ARBA" id="ARBA00022763"/>
    </source>
</evidence>
<dbReference type="EMBL" id="CP016779">
    <property type="protein sequence ID" value="ASY23766.1"/>
    <property type="molecule type" value="Genomic_DNA"/>
</dbReference>
<protein>
    <submittedName>
        <fullName evidence="5">PD-(D/E)XK nuclease</fullName>
    </submittedName>
</protein>
<proteinExistence type="predicted"/>
<dbReference type="KEGG" id="nab:B1sIIB91_02375"/>
<evidence type="ECO:0000259" key="4">
    <source>
        <dbReference type="Pfam" id="PF12705"/>
    </source>
</evidence>